<dbReference type="PROSITE" id="PS51257">
    <property type="entry name" value="PROKAR_LIPOPROTEIN"/>
    <property type="match status" value="1"/>
</dbReference>
<evidence type="ECO:0008006" key="5">
    <source>
        <dbReference type="Google" id="ProtNLM"/>
    </source>
</evidence>
<feature type="region of interest" description="Disordered" evidence="1">
    <location>
        <begin position="34"/>
        <end position="64"/>
    </location>
</feature>
<dbReference type="EMBL" id="MHKD01000012">
    <property type="protein sequence ID" value="OGY84638.1"/>
    <property type="molecule type" value="Genomic_DNA"/>
</dbReference>
<dbReference type="AlphaFoldDB" id="A0A1G2B608"/>
<evidence type="ECO:0000313" key="3">
    <source>
        <dbReference type="EMBL" id="OGY84638.1"/>
    </source>
</evidence>
<proteinExistence type="predicted"/>
<organism evidence="3 4">
    <name type="scientific">Candidatus Kerfeldbacteria bacterium RIFCSPHIGHO2_12_FULL_48_17</name>
    <dbReference type="NCBI Taxonomy" id="1798542"/>
    <lineage>
        <taxon>Bacteria</taxon>
        <taxon>Candidatus Kerfeldiibacteriota</taxon>
    </lineage>
</organism>
<dbReference type="Proteomes" id="UP000176952">
    <property type="component" value="Unassembled WGS sequence"/>
</dbReference>
<keyword evidence="2" id="KW-0732">Signal</keyword>
<evidence type="ECO:0000313" key="4">
    <source>
        <dbReference type="Proteomes" id="UP000176952"/>
    </source>
</evidence>
<gene>
    <name evidence="3" type="ORF">A3F54_00490</name>
</gene>
<sequence length="433" mass="46905">MKKYIPMLLAGGLFLAGCGIASVQPNTNSAQNANAAVPASAQKAETAPSAEKNPAAGEEVSPEATATVNTLSEFYVAEKNDRTTVVYKENIDTEARDELFRFTEPWRYDPESGNSYEGFGPGVDYSASRNQFVYADENGLFLYDPSNQQKTTLLEKVGTNGEFDGIPIPVWSKEGINARTFKLLHPLFSGDGRYVSFVESFHEGSDTAIIDTSAQTISHFHADDDDSIGMHDIDWSDTGHKLTVGSPRPPGYNTPGLFFADSEPFSPARNILNDENISVGRSVFISEDIIAFSSHPAEANPTNDEGTSSEIFTINTDGSDMKSQVDGGRNTVMLGGAENFFYTKDAEDNTQDGLWVGFYRAGGGAHIARGKTYDAYIPQAYTTPLVAVASTDDRSDNTSESRVELFDINSLVATYTSPHSLIDGAVQFLGFAK</sequence>
<comment type="caution">
    <text evidence="3">The sequence shown here is derived from an EMBL/GenBank/DDBJ whole genome shotgun (WGS) entry which is preliminary data.</text>
</comment>
<feature type="chain" id="PRO_5009582012" description="Lipoprotein" evidence="2">
    <location>
        <begin position="24"/>
        <end position="433"/>
    </location>
</feature>
<protein>
    <recommendedName>
        <fullName evidence="5">Lipoprotein</fullName>
    </recommendedName>
</protein>
<evidence type="ECO:0000256" key="2">
    <source>
        <dbReference type="SAM" id="SignalP"/>
    </source>
</evidence>
<reference evidence="3 4" key="1">
    <citation type="journal article" date="2016" name="Nat. Commun.">
        <title>Thousands of microbial genomes shed light on interconnected biogeochemical processes in an aquifer system.</title>
        <authorList>
            <person name="Anantharaman K."/>
            <person name="Brown C.T."/>
            <person name="Hug L.A."/>
            <person name="Sharon I."/>
            <person name="Castelle C.J."/>
            <person name="Probst A.J."/>
            <person name="Thomas B.C."/>
            <person name="Singh A."/>
            <person name="Wilkins M.J."/>
            <person name="Karaoz U."/>
            <person name="Brodie E.L."/>
            <person name="Williams K.H."/>
            <person name="Hubbard S.S."/>
            <person name="Banfield J.F."/>
        </authorList>
    </citation>
    <scope>NUCLEOTIDE SEQUENCE [LARGE SCALE GENOMIC DNA]</scope>
</reference>
<accession>A0A1G2B608</accession>
<evidence type="ECO:0000256" key="1">
    <source>
        <dbReference type="SAM" id="MobiDB-lite"/>
    </source>
</evidence>
<feature type="compositionally biased region" description="Low complexity" evidence="1">
    <location>
        <begin position="34"/>
        <end position="44"/>
    </location>
</feature>
<feature type="signal peptide" evidence="2">
    <location>
        <begin position="1"/>
        <end position="23"/>
    </location>
</feature>
<dbReference type="SUPFAM" id="SSF69304">
    <property type="entry name" value="Tricorn protease N-terminal domain"/>
    <property type="match status" value="1"/>
</dbReference>
<name>A0A1G2B608_9BACT</name>